<dbReference type="GO" id="GO:0004386">
    <property type="term" value="F:helicase activity"/>
    <property type="evidence" value="ECO:0007669"/>
    <property type="project" value="InterPro"/>
</dbReference>
<dbReference type="RefSeq" id="WP_265591683.1">
    <property type="nucleotide sequence ID" value="NZ_AP025285.1"/>
</dbReference>
<evidence type="ECO:0000259" key="4">
    <source>
        <dbReference type="Pfam" id="PF13087"/>
    </source>
</evidence>
<reference evidence="6" key="1">
    <citation type="submission" date="2021-11" db="EMBL/GenBank/DDBJ databases">
        <title>Complete genome sequence of Atopobiaceae bacterium TOC12.</title>
        <authorList>
            <person name="Morinaga K."/>
            <person name="Kusada H."/>
            <person name="Tamaki H."/>
        </authorList>
    </citation>
    <scope>NUCLEOTIDE SEQUENCE</scope>
    <source>
        <strain evidence="6">TOC12</strain>
    </source>
</reference>
<name>A0AAU9CV97_9ACTN</name>
<feature type="region of interest" description="Disordered" evidence="1">
    <location>
        <begin position="1047"/>
        <end position="1080"/>
    </location>
</feature>
<keyword evidence="7" id="KW-1185">Reference proteome</keyword>
<organism evidence="6 7">
    <name type="scientific">Leptogranulimonas caecicola</name>
    <dbReference type="NCBI Taxonomy" id="2894156"/>
    <lineage>
        <taxon>Bacteria</taxon>
        <taxon>Bacillati</taxon>
        <taxon>Actinomycetota</taxon>
        <taxon>Coriobacteriia</taxon>
        <taxon>Coriobacteriales</taxon>
        <taxon>Kribbibacteriaceae</taxon>
        <taxon>Leptogranulimonas</taxon>
    </lineage>
</organism>
<feature type="domain" description="DNA2/NAM7 helicase-like C-terminal" evidence="4">
    <location>
        <begin position="580"/>
        <end position="774"/>
    </location>
</feature>
<evidence type="ECO:0008006" key="8">
    <source>
        <dbReference type="Google" id="ProtNLM"/>
    </source>
</evidence>
<dbReference type="InterPro" id="IPR011335">
    <property type="entry name" value="Restrct_endonuc-II-like"/>
</dbReference>
<feature type="region of interest" description="Disordered" evidence="1">
    <location>
        <begin position="930"/>
        <end position="950"/>
    </location>
</feature>
<proteinExistence type="predicted"/>
<dbReference type="PANTHER" id="PTHR10887">
    <property type="entry name" value="DNA2/NAM7 HELICASE FAMILY"/>
    <property type="match status" value="1"/>
</dbReference>
<sequence>MDTYARALKVENAAGLMLREQILRYETYAQGIEPLEVSRSFIDHIVSPDDFVFKMNSAERLIAQAEPWAPLAGAPLSAVTASSYSQELREELPKELDRYISEARLLQPVAEALCSALAEKTPTTIEGLLSLGQSLDAVVKNTSVPAQWVADEDLQGLLGRLEAMRSSVETLRVRREELLGRWQPSALKLNVVEFKDAWVEANAKGIFGRKKAVQRETHRLSLEALRPLEPEDVEAALRELEEYQSQARHTLRVVTGLETYLTSWPGTGLSRDWAAIGQAIDALRAFVGQGLHTPLGVKVNNLVATAEGRQLVEGYRARLSQVTMARLPVESRLGRIPTFQVSTWLEGEESYVSRITGHLGDLRDWMNWRQVVNKAETLGLYDLLAYVTDNPVTPDLAERYKAGVYRRMVTVTMDTIEGVNDFSRTRFEELVHQYTRADQELRALAVDEVYYRVAQRLPNLTQLSITDKSAARLQRLLRSRGRGASIRSLMKECGSLVRSLCPCFLMSPLSVSQYLEVGGDQFDLLIFDEASQLQTAKAVGALSRAKAAVVVGDPRQMPPTSFFQGKESEEDFDEVADLESVLEDCLALNLPQAYLRWHYRSNHESLIAFSNKRFYESKMLTFPSVDDRKSRVSYKKVDGFFDRGKSRTNAGEAEAIVAELVRRAHDAEDSHQTVGVITFNVPQQMLIQDLFAEACSKDPVVECWANEGDEPVFIKNLENVQGDERDVILFSITYAPDATGKMSMNFGPVNREGGWRRLNVAVTRARIAMMVFSSMDPTDIDVNRTSSMGPSALKAFLEFAQRGAFGAVTLDEIAQKKHTDAIADAVVKRLEDRGFEVHRNVGRSSFKVDLAVVDPRDKCKYLIGILLDGPNYVASPSTRDRELAQPQLLRRLGWNLYRIWSAEWWEDKDALLDRLVNHLEGELGDDVALLDGSHPSSEAMQPMMTQPVEPHEAPAVESTTEFEVAPAAPHIIQEKPPVPSDPAAAIAADPTSLPAFLEPAEASIAAHSSWAGELGDSEITGVHSKNSSASAQEESRVASSILAAFASPTEPTQTPSQDRDQDVPVQESQEQETRPQDSRAVAYQKASVVVPIQGGQALVDASDVEIANLMGTIVDIEAPIEKEMLFRRVLELTCVARMGSNVQAKLEAGFKRLKAKKVSSAGRSMVWRKTDDPKNWAVYRVTEDPADRRKPEQLPLEEIIAATLDVLEDSGGPMGQDALVRAVSKLFGFKRLTAGAEDYIRKAFTLGSRRGQMERGPKNTYQLPSQ</sequence>
<dbReference type="InterPro" id="IPR041679">
    <property type="entry name" value="DNA2/NAM7-like_C"/>
</dbReference>
<dbReference type="AlphaFoldDB" id="A0AAU9CV97"/>
<dbReference type="PANTHER" id="PTHR10887:SF530">
    <property type="entry name" value="SUPERFAMILY I DNA HELICASES"/>
    <property type="match status" value="1"/>
</dbReference>
<accession>A0AAU9CV97</accession>
<dbReference type="Gene3D" id="3.40.960.10">
    <property type="entry name" value="VSR Endonuclease"/>
    <property type="match status" value="1"/>
</dbReference>
<dbReference type="InterPro" id="IPR049468">
    <property type="entry name" value="Restrct_endonuc-II-like_dom"/>
</dbReference>
<feature type="domain" description="Restriction endonuclease type II-like" evidence="5">
    <location>
        <begin position="824"/>
        <end position="919"/>
    </location>
</feature>
<feature type="domain" description="DNA2/NAM7 helicase helicase" evidence="3">
    <location>
        <begin position="521"/>
        <end position="561"/>
    </location>
</feature>
<evidence type="ECO:0000313" key="7">
    <source>
        <dbReference type="Proteomes" id="UP001431186"/>
    </source>
</evidence>
<dbReference type="KEGG" id="lcal:ATTO_16440"/>
<gene>
    <name evidence="6" type="ORF">ATTO_16440</name>
</gene>
<evidence type="ECO:0000256" key="1">
    <source>
        <dbReference type="SAM" id="MobiDB-lite"/>
    </source>
</evidence>
<dbReference type="InterPro" id="IPR047187">
    <property type="entry name" value="SF1_C_Upf1"/>
</dbReference>
<dbReference type="Proteomes" id="UP001431186">
    <property type="component" value="Chromosome"/>
</dbReference>
<dbReference type="Gene3D" id="3.40.50.300">
    <property type="entry name" value="P-loop containing nucleotide triphosphate hydrolases"/>
    <property type="match status" value="2"/>
</dbReference>
<evidence type="ECO:0000259" key="5">
    <source>
        <dbReference type="Pfam" id="PF18741"/>
    </source>
</evidence>
<evidence type="ECO:0000313" key="6">
    <source>
        <dbReference type="EMBL" id="BDC91772.1"/>
    </source>
</evidence>
<dbReference type="Pfam" id="PF13086">
    <property type="entry name" value="AAA_11"/>
    <property type="match status" value="1"/>
</dbReference>
<dbReference type="Pfam" id="PF18741">
    <property type="entry name" value="MTES_1575"/>
    <property type="match status" value="1"/>
</dbReference>
<dbReference type="FunFam" id="3.40.50.300:FF:002063">
    <property type="entry name" value="DNA helicase related protein"/>
    <property type="match status" value="1"/>
</dbReference>
<dbReference type="SUPFAM" id="SSF52540">
    <property type="entry name" value="P-loop containing nucleoside triphosphate hydrolases"/>
    <property type="match status" value="1"/>
</dbReference>
<dbReference type="InterPro" id="IPR045055">
    <property type="entry name" value="DNA2/NAM7-like"/>
</dbReference>
<dbReference type="CDD" id="cd18808">
    <property type="entry name" value="SF1_C_Upf1"/>
    <property type="match status" value="1"/>
</dbReference>
<evidence type="ECO:0000259" key="3">
    <source>
        <dbReference type="Pfam" id="PF13086"/>
    </source>
</evidence>
<dbReference type="Pfam" id="PF13087">
    <property type="entry name" value="AAA_12"/>
    <property type="match status" value="1"/>
</dbReference>
<protein>
    <recommendedName>
        <fullName evidence="8">AAA domain-containing protein</fullName>
    </recommendedName>
</protein>
<dbReference type="InterPro" id="IPR021754">
    <property type="entry name" value="DUF3320"/>
</dbReference>
<dbReference type="EMBL" id="AP025285">
    <property type="protein sequence ID" value="BDC91772.1"/>
    <property type="molecule type" value="Genomic_DNA"/>
</dbReference>
<feature type="domain" description="DUF3320" evidence="2">
    <location>
        <begin position="1098"/>
        <end position="1143"/>
    </location>
</feature>
<evidence type="ECO:0000259" key="2">
    <source>
        <dbReference type="Pfam" id="PF11784"/>
    </source>
</evidence>
<dbReference type="SUPFAM" id="SSF52980">
    <property type="entry name" value="Restriction endonuclease-like"/>
    <property type="match status" value="1"/>
</dbReference>
<dbReference type="InterPro" id="IPR041677">
    <property type="entry name" value="DNA2/NAM7_AAA_11"/>
</dbReference>
<dbReference type="InterPro" id="IPR027417">
    <property type="entry name" value="P-loop_NTPase"/>
</dbReference>
<dbReference type="Pfam" id="PF11784">
    <property type="entry name" value="DUF3320"/>
    <property type="match status" value="1"/>
</dbReference>